<name>A0A0K0F7D4_STRVS</name>
<evidence type="ECO:0000313" key="8">
    <source>
        <dbReference type="Proteomes" id="UP000035680"/>
    </source>
</evidence>
<dbReference type="PANTHER" id="PTHR45894">
    <property type="entry name" value="RNA-BINDING PROTEIN 8A"/>
    <property type="match status" value="1"/>
</dbReference>
<evidence type="ECO:0000256" key="3">
    <source>
        <dbReference type="ARBA" id="ARBA00022884"/>
    </source>
</evidence>
<sequence length="126" mass="14346">MSDIMEDGDSPNITLAPKIAKTETGYDIVENDGKVGEPQRSVEGWIIFITNVNEEAQNEEVLDEFERFGTVKNIHLNLDRRTGYLKGYCLLEYETQSEAEEAINEMNGKEFLGQIINVDWAMVKLK</sequence>
<dbReference type="GO" id="GO:0005737">
    <property type="term" value="C:cytoplasm"/>
    <property type="evidence" value="ECO:0007669"/>
    <property type="project" value="UniProtKB-SubCell"/>
</dbReference>
<dbReference type="PRINTS" id="PR01738">
    <property type="entry name" value="RNABINDINGM8"/>
</dbReference>
<dbReference type="GO" id="GO:0016607">
    <property type="term" value="C:nuclear speck"/>
    <property type="evidence" value="ECO:0007669"/>
    <property type="project" value="UniProtKB-SubCell"/>
</dbReference>
<evidence type="ECO:0000259" key="7">
    <source>
        <dbReference type="PROSITE" id="PS50102"/>
    </source>
</evidence>
<keyword evidence="6" id="KW-0508">mRNA splicing</keyword>
<dbReference type="InterPro" id="IPR000504">
    <property type="entry name" value="RRM_dom"/>
</dbReference>
<comment type="function">
    <text evidence="6">Core component of the splicing-dependent multiprotein exon junction complex (EJC) deposited at splice junctions on mRNAs.</text>
</comment>
<dbReference type="WBParaSite" id="SVE_0473100.1">
    <property type="protein sequence ID" value="SVE_0473100.1"/>
    <property type="gene ID" value="SVE_0473100"/>
</dbReference>
<dbReference type="GO" id="GO:0008380">
    <property type="term" value="P:RNA splicing"/>
    <property type="evidence" value="ECO:0007669"/>
    <property type="project" value="UniProtKB-KW"/>
</dbReference>
<comment type="similarity">
    <text evidence="1 6">Belongs to the RBM8A family.</text>
</comment>
<evidence type="ECO:0000313" key="9">
    <source>
        <dbReference type="WBParaSite" id="SVE_0473100.1"/>
    </source>
</evidence>
<evidence type="ECO:0000256" key="6">
    <source>
        <dbReference type="RuleBase" id="RU361239"/>
    </source>
</evidence>
<dbReference type="InterPro" id="IPR033744">
    <property type="entry name" value="RRM_RBM8"/>
</dbReference>
<dbReference type="STRING" id="75913.A0A0K0F7D4"/>
<dbReference type="GO" id="GO:0003729">
    <property type="term" value="F:mRNA binding"/>
    <property type="evidence" value="ECO:0007669"/>
    <property type="project" value="InterPro"/>
</dbReference>
<dbReference type="Proteomes" id="UP000035680">
    <property type="component" value="Unassembled WGS sequence"/>
</dbReference>
<accession>A0A0K0F7D4</accession>
<feature type="domain" description="RRM" evidence="7">
    <location>
        <begin position="45"/>
        <end position="123"/>
    </location>
</feature>
<comment type="subcellular location">
    <subcellularLocation>
        <location evidence="6">Nucleus</location>
    </subcellularLocation>
    <subcellularLocation>
        <location evidence="6">Nucleus speckle</location>
    </subcellularLocation>
    <subcellularLocation>
        <location evidence="6">Cytoplasm</location>
    </subcellularLocation>
</comment>
<dbReference type="InterPro" id="IPR012677">
    <property type="entry name" value="Nucleotide-bd_a/b_plait_sf"/>
</dbReference>
<keyword evidence="4 6" id="KW-0539">Nucleus</keyword>
<dbReference type="SUPFAM" id="SSF54928">
    <property type="entry name" value="RNA-binding domain, RBD"/>
    <property type="match status" value="1"/>
</dbReference>
<keyword evidence="6" id="KW-0813">Transport</keyword>
<dbReference type="GO" id="GO:0006397">
    <property type="term" value="P:mRNA processing"/>
    <property type="evidence" value="ECO:0007669"/>
    <property type="project" value="UniProtKB-KW"/>
</dbReference>
<evidence type="ECO:0000256" key="2">
    <source>
        <dbReference type="ARBA" id="ARBA00022490"/>
    </source>
</evidence>
<evidence type="ECO:0000256" key="4">
    <source>
        <dbReference type="ARBA" id="ARBA00023242"/>
    </source>
</evidence>
<keyword evidence="2 6" id="KW-0963">Cytoplasm</keyword>
<protein>
    <recommendedName>
        <fullName evidence="6">RNA-binding protein 8A</fullName>
    </recommendedName>
</protein>
<reference evidence="9" key="2">
    <citation type="submission" date="2015-08" db="UniProtKB">
        <authorList>
            <consortium name="WormBaseParasite"/>
        </authorList>
    </citation>
    <scope>IDENTIFICATION</scope>
</reference>
<keyword evidence="3 5" id="KW-0694">RNA-binding</keyword>
<dbReference type="Pfam" id="PF00076">
    <property type="entry name" value="RRM_1"/>
    <property type="match status" value="1"/>
</dbReference>
<comment type="subunit">
    <text evidence="6">Heterodimer with MAGOH. Part of the mRNA splicing-dependent exon junction complex (EJC) complex; the core complex contains CASC3, EIF4A3, MAGOH and RBM8A.</text>
</comment>
<dbReference type="AlphaFoldDB" id="A0A0K0F7D4"/>
<reference evidence="8" key="1">
    <citation type="submission" date="2014-07" db="EMBL/GenBank/DDBJ databases">
        <authorList>
            <person name="Martin A.A"/>
            <person name="De Silva N."/>
        </authorList>
    </citation>
    <scope>NUCLEOTIDE SEQUENCE</scope>
</reference>
<keyword evidence="6" id="KW-0509">mRNA transport</keyword>
<dbReference type="SMART" id="SM00360">
    <property type="entry name" value="RRM"/>
    <property type="match status" value="1"/>
</dbReference>
<keyword evidence="8" id="KW-1185">Reference proteome</keyword>
<dbReference type="CDD" id="cd12324">
    <property type="entry name" value="RRM_RBM8"/>
    <property type="match status" value="1"/>
</dbReference>
<dbReference type="InterPro" id="IPR008111">
    <property type="entry name" value="RNA-bd_8"/>
</dbReference>
<evidence type="ECO:0000256" key="5">
    <source>
        <dbReference type="PROSITE-ProRule" id="PRU00176"/>
    </source>
</evidence>
<dbReference type="InterPro" id="IPR035979">
    <property type="entry name" value="RBD_domain_sf"/>
</dbReference>
<organism evidence="8 9">
    <name type="scientific">Strongyloides venezuelensis</name>
    <name type="common">Threadworm</name>
    <dbReference type="NCBI Taxonomy" id="75913"/>
    <lineage>
        <taxon>Eukaryota</taxon>
        <taxon>Metazoa</taxon>
        <taxon>Ecdysozoa</taxon>
        <taxon>Nematoda</taxon>
        <taxon>Chromadorea</taxon>
        <taxon>Rhabditida</taxon>
        <taxon>Tylenchina</taxon>
        <taxon>Panagrolaimomorpha</taxon>
        <taxon>Strongyloidoidea</taxon>
        <taxon>Strongyloididae</taxon>
        <taxon>Strongyloides</taxon>
    </lineage>
</organism>
<evidence type="ECO:0000256" key="1">
    <source>
        <dbReference type="ARBA" id="ARBA00007987"/>
    </source>
</evidence>
<keyword evidence="6" id="KW-0507">mRNA processing</keyword>
<proteinExistence type="inferred from homology"/>
<dbReference type="Gene3D" id="3.30.70.330">
    <property type="match status" value="1"/>
</dbReference>
<dbReference type="GO" id="GO:0051028">
    <property type="term" value="P:mRNA transport"/>
    <property type="evidence" value="ECO:0007669"/>
    <property type="project" value="UniProtKB-KW"/>
</dbReference>
<dbReference type="PROSITE" id="PS50102">
    <property type="entry name" value="RRM"/>
    <property type="match status" value="1"/>
</dbReference>